<dbReference type="OrthoDB" id="5464529at2"/>
<dbReference type="AlphaFoldDB" id="A0A2Z4PPY1"/>
<evidence type="ECO:0000313" key="1">
    <source>
        <dbReference type="EMBL" id="AWX99519.1"/>
    </source>
</evidence>
<name>A0A2Z4PPY1_9GAMM</name>
<sequence length="339" mass="37876">MPLSTQGRAVLDETFTNTALAFNVTPRDPSAGNHYSATPTEAQTIYEKVVEHDDFLGMINVIPVSELKGEKVGMSLNGRAARRTNTDNGNERKPSHLVSLAAKGYELFPTEFDVAIKYAKIDAWSKFKDFLARYMKLVRACIADDMVQIGWTGTHSATQSDIEAYPLLQDMNKGWFQIMREFNSGSQYMIGTEEIPLVLGSASIKNLDVLIHQGIQMLPKHYQKRKDLVALVGADLLSSQEETYFEVNGNTPTEKAVLANRITKAYGNLPTMSPSFFPDGAVFITTLENLSIYFQDTSVRRTQKDKPELNEVQEFNSVNQGYIVEDEELAVLIENITLA</sequence>
<protein>
    <recommendedName>
        <fullName evidence="3">Phage major capsid protein, P2 family</fullName>
    </recommendedName>
</protein>
<evidence type="ECO:0008006" key="3">
    <source>
        <dbReference type="Google" id="ProtNLM"/>
    </source>
</evidence>
<reference evidence="1 2" key="1">
    <citation type="submission" date="2016-06" db="EMBL/GenBank/DDBJ databases">
        <title>The sequenced genome of the ice-adhering bacterium Marinomonas primoryensis, from Antarctica.</title>
        <authorList>
            <person name="Graham L."/>
            <person name="Vance T.D.R."/>
            <person name="Davies P.L."/>
        </authorList>
    </citation>
    <scope>NUCLEOTIDE SEQUENCE [LARGE SCALE GENOMIC DNA]</scope>
    <source>
        <strain evidence="1 2">AceL</strain>
    </source>
</reference>
<gene>
    <name evidence="1" type="ORF">A8139_05570</name>
</gene>
<dbReference type="RefSeq" id="WP_112136329.1">
    <property type="nucleotide sequence ID" value="NZ_CP016181.1"/>
</dbReference>
<dbReference type="EMBL" id="CP016181">
    <property type="protein sequence ID" value="AWX99519.1"/>
    <property type="molecule type" value="Genomic_DNA"/>
</dbReference>
<dbReference type="Proteomes" id="UP000249898">
    <property type="component" value="Chromosome"/>
</dbReference>
<dbReference type="InterPro" id="IPR006441">
    <property type="entry name" value="Phage_P2_GpN"/>
</dbReference>
<proteinExistence type="predicted"/>
<evidence type="ECO:0000313" key="2">
    <source>
        <dbReference type="Proteomes" id="UP000249898"/>
    </source>
</evidence>
<accession>A0A2Z4PPY1</accession>
<dbReference type="Pfam" id="PF05125">
    <property type="entry name" value="Phage_cap_P2"/>
    <property type="match status" value="1"/>
</dbReference>
<organism evidence="1 2">
    <name type="scientific">Marinomonas primoryensis</name>
    <dbReference type="NCBI Taxonomy" id="178399"/>
    <lineage>
        <taxon>Bacteria</taxon>
        <taxon>Pseudomonadati</taxon>
        <taxon>Pseudomonadota</taxon>
        <taxon>Gammaproteobacteria</taxon>
        <taxon>Oceanospirillales</taxon>
        <taxon>Oceanospirillaceae</taxon>
        <taxon>Marinomonas</taxon>
    </lineage>
</organism>